<dbReference type="OrthoDB" id="2150604at2759"/>
<dbReference type="PANTHER" id="PTHR28037">
    <property type="entry name" value="ALCOHOL O-ACETYLTRANSFERASE 1-RELATED"/>
    <property type="match status" value="1"/>
</dbReference>
<protein>
    <recommendedName>
        <fullName evidence="3">Diacylglycerol O-acyltransferase</fullName>
    </recommendedName>
</protein>
<dbReference type="EMBL" id="SEOQ01000044">
    <property type="protein sequence ID" value="TFY71618.1"/>
    <property type="molecule type" value="Genomic_DNA"/>
</dbReference>
<accession>A0A4Y9ZCY3</accession>
<reference evidence="1 2" key="1">
    <citation type="submission" date="2019-02" db="EMBL/GenBank/DDBJ databases">
        <title>Genome sequencing of the rare red list fungi Dentipellis fragilis.</title>
        <authorList>
            <person name="Buettner E."/>
            <person name="Kellner H."/>
        </authorList>
    </citation>
    <scope>NUCLEOTIDE SEQUENCE [LARGE SCALE GENOMIC DNA]</scope>
    <source>
        <strain evidence="1 2">DSM 105465</strain>
    </source>
</reference>
<comment type="caution">
    <text evidence="1">The sequence shown here is derived from an EMBL/GenBank/DDBJ whole genome shotgun (WGS) entry which is preliminary data.</text>
</comment>
<keyword evidence="2" id="KW-1185">Reference proteome</keyword>
<dbReference type="InterPro" id="IPR023213">
    <property type="entry name" value="CAT-like_dom_sf"/>
</dbReference>
<dbReference type="STRING" id="205917.A0A4Y9ZCY3"/>
<dbReference type="Gene3D" id="3.30.559.10">
    <property type="entry name" value="Chloramphenicol acetyltransferase-like domain"/>
    <property type="match status" value="1"/>
</dbReference>
<proteinExistence type="predicted"/>
<dbReference type="AlphaFoldDB" id="A0A4Y9ZCY3"/>
<evidence type="ECO:0008006" key="3">
    <source>
        <dbReference type="Google" id="ProtNLM"/>
    </source>
</evidence>
<dbReference type="Pfam" id="PF07247">
    <property type="entry name" value="AATase"/>
    <property type="match status" value="1"/>
</dbReference>
<dbReference type="SUPFAM" id="SSF52777">
    <property type="entry name" value="CoA-dependent acyltransferases"/>
    <property type="match status" value="2"/>
</dbReference>
<dbReference type="InterPro" id="IPR052058">
    <property type="entry name" value="Alcohol_O-acetyltransferase"/>
</dbReference>
<dbReference type="InterPro" id="IPR010828">
    <property type="entry name" value="Atf2/Sli1-like"/>
</dbReference>
<dbReference type="Proteomes" id="UP000298327">
    <property type="component" value="Unassembled WGS sequence"/>
</dbReference>
<dbReference type="Gene3D" id="3.30.559.30">
    <property type="entry name" value="Nonribosomal peptide synthetase, condensation domain"/>
    <property type="match status" value="1"/>
</dbReference>
<gene>
    <name evidence="1" type="ORF">EVG20_g1397</name>
</gene>
<dbReference type="GO" id="GO:0008080">
    <property type="term" value="F:N-acetyltransferase activity"/>
    <property type="evidence" value="ECO:0007669"/>
    <property type="project" value="TreeGrafter"/>
</dbReference>
<organism evidence="1 2">
    <name type="scientific">Dentipellis fragilis</name>
    <dbReference type="NCBI Taxonomy" id="205917"/>
    <lineage>
        <taxon>Eukaryota</taxon>
        <taxon>Fungi</taxon>
        <taxon>Dikarya</taxon>
        <taxon>Basidiomycota</taxon>
        <taxon>Agaricomycotina</taxon>
        <taxon>Agaricomycetes</taxon>
        <taxon>Russulales</taxon>
        <taxon>Hericiaceae</taxon>
        <taxon>Dentipellis</taxon>
    </lineage>
</organism>
<dbReference type="PANTHER" id="PTHR28037:SF1">
    <property type="entry name" value="ALCOHOL O-ACETYLTRANSFERASE 1-RELATED"/>
    <property type="match status" value="1"/>
</dbReference>
<evidence type="ECO:0000313" key="1">
    <source>
        <dbReference type="EMBL" id="TFY71618.1"/>
    </source>
</evidence>
<evidence type="ECO:0000313" key="2">
    <source>
        <dbReference type="Proteomes" id="UP000298327"/>
    </source>
</evidence>
<sequence>MVGNLQVREPGLLERWSIIRHSIGFYYAVGMAARFQPPPGCELTLTLLHTALKSLICQHPALGISLEDESGDEPRFVRLPRIDLREVVTSIQLPADANQDDELTKVITERVSRPFNDLGRLPLWRLVVLTPSNPQDGVDIALFMHHGITDGGGAVIFHQSLLSALQSADPSADSHPVVEVPELPLVPSVHSLLALPVSWLTVAKTLWKSWFSAPCEGLWTGPPVTASKPLATRYKFISVPPSRVAALSKACKANQTTMTALLEAVVAQAMFAHLPADGTADELSGVCPINLRRFIPDIGDRAIANLVSSDEHTFARADTDVWAVARRVKQQLATKLAAGDRDLNTGMIKFVGDFRAYFLGKIGKPRDSSFEVSNVGLVDGNLDDPSGWRIARLVFSQSANVTGSALEFSASTVRGGDLCLGLSWQDGVDDSGLAGAVLAEVGRRLEQLAAL</sequence>
<name>A0A4Y9ZCY3_9AGAM</name>